<feature type="signal peptide" evidence="2">
    <location>
        <begin position="1"/>
        <end position="27"/>
    </location>
</feature>
<keyword evidence="4" id="KW-1185">Reference proteome</keyword>
<protein>
    <recommendedName>
        <fullName evidence="5">Serine protease</fullName>
    </recommendedName>
</protein>
<dbReference type="PANTHER" id="PTHR43019">
    <property type="entry name" value="SERINE ENDOPROTEASE DEGS"/>
    <property type="match status" value="1"/>
</dbReference>
<evidence type="ECO:0000256" key="2">
    <source>
        <dbReference type="SAM" id="SignalP"/>
    </source>
</evidence>
<proteinExistence type="predicted"/>
<keyword evidence="1" id="KW-0720">Serine protease</keyword>
<organism evidence="3 4">
    <name type="scientific">Paenibacillus helianthi</name>
    <dbReference type="NCBI Taxonomy" id="1349432"/>
    <lineage>
        <taxon>Bacteria</taxon>
        <taxon>Bacillati</taxon>
        <taxon>Bacillota</taxon>
        <taxon>Bacilli</taxon>
        <taxon>Bacillales</taxon>
        <taxon>Paenibacillaceae</taxon>
        <taxon>Paenibacillus</taxon>
    </lineage>
</organism>
<dbReference type="RefSeq" id="WP_074106279.1">
    <property type="nucleotide sequence ID" value="NZ_LVWI01000001.1"/>
</dbReference>
<accession>A0ABX3ETV8</accession>
<dbReference type="PRINTS" id="PR00834">
    <property type="entry name" value="PROTEASES2C"/>
</dbReference>
<dbReference type="Gene3D" id="2.40.10.120">
    <property type="match status" value="1"/>
</dbReference>
<evidence type="ECO:0008006" key="5">
    <source>
        <dbReference type="Google" id="ProtNLM"/>
    </source>
</evidence>
<name>A0ABX3ETV8_9BACL</name>
<dbReference type="PANTHER" id="PTHR43019:SF46">
    <property type="entry name" value="SERINE PROTEASE"/>
    <property type="match status" value="1"/>
</dbReference>
<dbReference type="Proteomes" id="UP000186058">
    <property type="component" value="Unassembled WGS sequence"/>
</dbReference>
<feature type="chain" id="PRO_5045618632" description="Serine protease" evidence="2">
    <location>
        <begin position="28"/>
        <end position="224"/>
    </location>
</feature>
<gene>
    <name evidence="3" type="ORF">A3844_00545</name>
</gene>
<evidence type="ECO:0000313" key="4">
    <source>
        <dbReference type="Proteomes" id="UP000186058"/>
    </source>
</evidence>
<comment type="caution">
    <text evidence="3">The sequence shown here is derived from an EMBL/GenBank/DDBJ whole genome shotgun (WGS) entry which is preliminary data.</text>
</comment>
<dbReference type="InterPro" id="IPR001940">
    <property type="entry name" value="Peptidase_S1C"/>
</dbReference>
<dbReference type="SUPFAM" id="SSF50494">
    <property type="entry name" value="Trypsin-like serine proteases"/>
    <property type="match status" value="1"/>
</dbReference>
<dbReference type="EMBL" id="LVWI01000001">
    <property type="protein sequence ID" value="OKP91651.1"/>
    <property type="molecule type" value="Genomic_DNA"/>
</dbReference>
<dbReference type="Pfam" id="PF13365">
    <property type="entry name" value="Trypsin_2"/>
    <property type="match status" value="1"/>
</dbReference>
<dbReference type="InterPro" id="IPR009003">
    <property type="entry name" value="Peptidase_S1_PA"/>
</dbReference>
<reference evidence="3 4" key="1">
    <citation type="submission" date="2016-03" db="EMBL/GenBank/DDBJ databases">
        <authorList>
            <person name="Sant'Anna F.H."/>
            <person name="Ambrosini A."/>
            <person name="Souza R."/>
            <person name="Bach E."/>
            <person name="Fernandes G."/>
            <person name="Balsanelli E."/>
            <person name="Baura V.A."/>
            <person name="Souza E.M."/>
            <person name="Passaglia L."/>
        </authorList>
    </citation>
    <scope>NUCLEOTIDE SEQUENCE [LARGE SCALE GENOMIC DNA]</scope>
    <source>
        <strain evidence="3 4">P26E</strain>
    </source>
</reference>
<keyword evidence="2" id="KW-0732">Signal</keyword>
<evidence type="ECO:0000256" key="1">
    <source>
        <dbReference type="ARBA" id="ARBA00022825"/>
    </source>
</evidence>
<evidence type="ECO:0000313" key="3">
    <source>
        <dbReference type="EMBL" id="OKP91651.1"/>
    </source>
</evidence>
<sequence length="224" mass="24028">MRRKFGALILVVFAVFLLQNHAPVSMAQTPAQYDAEGLYTYAEQAVFYVRAFREDDTVKDVGSGFLIQPDGTAITAYHVVEGAARLGCVRNDGVEAVCRVLVFDEVADTAVLKLPSPGKDNPYPYLSLRTGPVKHGEKVFAIGYPLKETKIITEGIVNAPGVAINGRKRILMSATLVNGMSGGPLIDQDGYAAGLLSGSLRTMNGIHLAVDAETVKRVVSRTGM</sequence>
<keyword evidence="1" id="KW-0645">Protease</keyword>
<keyword evidence="1" id="KW-0378">Hydrolase</keyword>